<evidence type="ECO:0000313" key="3">
    <source>
        <dbReference type="EMBL" id="PES34488.1"/>
    </source>
</evidence>
<keyword evidence="3" id="KW-0946">Virion</keyword>
<evidence type="ECO:0000256" key="1">
    <source>
        <dbReference type="SAM" id="Phobius"/>
    </source>
</evidence>
<dbReference type="AlphaFoldDB" id="A0AAE5P3A7"/>
<protein>
    <submittedName>
        <fullName evidence="3">Spore coat protein</fullName>
    </submittedName>
</protein>
<dbReference type="GO" id="GO:0031160">
    <property type="term" value="C:spore wall"/>
    <property type="evidence" value="ECO:0007669"/>
    <property type="project" value="InterPro"/>
</dbReference>
<reference evidence="3 4" key="1">
    <citation type="submission" date="2017-09" db="EMBL/GenBank/DDBJ databases">
        <title>Large-scale bioinformatics analysis of Bacillus genomes uncovers conserved roles of natural products in bacterial physiology.</title>
        <authorList>
            <consortium name="Agbiome Team Llc"/>
            <person name="Bleich R.M."/>
            <person name="Kirk G.J."/>
            <person name="Santa Maria K.C."/>
            <person name="Allen S.E."/>
            <person name="Farag S."/>
            <person name="Shank E.A."/>
            <person name="Bowers A."/>
        </authorList>
    </citation>
    <scope>NUCLEOTIDE SEQUENCE [LARGE SCALE GENOMIC DNA]</scope>
    <source>
        <strain evidence="3 4">AFS003013</strain>
    </source>
</reference>
<dbReference type="GO" id="GO:0030435">
    <property type="term" value="P:sporulation resulting in formation of a cellular spore"/>
    <property type="evidence" value="ECO:0007669"/>
    <property type="project" value="InterPro"/>
</dbReference>
<dbReference type="RefSeq" id="WP_074684247.1">
    <property type="nucleotide sequence ID" value="NZ_CATKQG010000027.1"/>
</dbReference>
<evidence type="ECO:0000259" key="2">
    <source>
        <dbReference type="Pfam" id="PF07552"/>
    </source>
</evidence>
<evidence type="ECO:0000313" key="4">
    <source>
        <dbReference type="Proteomes" id="UP000220341"/>
    </source>
</evidence>
<organism evidence="3 4">
    <name type="scientific">Priestia megaterium</name>
    <name type="common">Bacillus megaterium</name>
    <dbReference type="NCBI Taxonomy" id="1404"/>
    <lineage>
        <taxon>Bacteria</taxon>
        <taxon>Bacillati</taxon>
        <taxon>Bacillota</taxon>
        <taxon>Bacilli</taxon>
        <taxon>Bacillales</taxon>
        <taxon>Bacillaceae</taxon>
        <taxon>Priestia</taxon>
    </lineage>
</organism>
<feature type="domain" description="Spore coat protein X/V" evidence="2">
    <location>
        <begin position="22"/>
        <end position="75"/>
    </location>
</feature>
<dbReference type="Pfam" id="PF07552">
    <property type="entry name" value="Coat_X"/>
    <property type="match status" value="2"/>
</dbReference>
<dbReference type="Proteomes" id="UP000220341">
    <property type="component" value="Unassembled WGS sequence"/>
</dbReference>
<gene>
    <name evidence="3" type="ORF">CN497_19925</name>
</gene>
<comment type="caution">
    <text evidence="3">The sequence shown here is derived from an EMBL/GenBank/DDBJ whole genome shotgun (WGS) entry which is preliminary data.</text>
</comment>
<feature type="transmembrane region" description="Helical" evidence="1">
    <location>
        <begin position="121"/>
        <end position="140"/>
    </location>
</feature>
<dbReference type="InterPro" id="IPR011428">
    <property type="entry name" value="Spore_coat_X/V"/>
</dbReference>
<name>A0AAE5P3A7_PRIMG</name>
<accession>A0AAE5P3A7</accession>
<keyword evidence="1" id="KW-0472">Membrane</keyword>
<keyword evidence="1" id="KW-1133">Transmembrane helix</keyword>
<keyword evidence="3" id="KW-0167">Capsid protein</keyword>
<feature type="domain" description="Spore coat protein X/V" evidence="2">
    <location>
        <begin position="85"/>
        <end position="139"/>
    </location>
</feature>
<sequence>MGEQKWRALDHCKTGTHNGAVIDQDAEAASSIEQQSFEWIIVKDSECVEVNTTDAQVAIQLQVAIQVAIAAVVAILTSNVNQGEIVAEEMTALLGTKQRNSQKTVIEGSINVKVNTTDADVALNIQVAIQVLIAIFVSLLSS</sequence>
<proteinExistence type="predicted"/>
<keyword evidence="1" id="KW-0812">Transmembrane</keyword>
<dbReference type="EMBL" id="NTYW01000028">
    <property type="protein sequence ID" value="PES34488.1"/>
    <property type="molecule type" value="Genomic_DNA"/>
</dbReference>